<proteinExistence type="predicted"/>
<feature type="region of interest" description="Disordered" evidence="1">
    <location>
        <begin position="1"/>
        <end position="22"/>
    </location>
</feature>
<protein>
    <submittedName>
        <fullName evidence="2">Uncharacterized protein</fullName>
    </submittedName>
</protein>
<dbReference type="EMBL" id="OZ037947">
    <property type="protein sequence ID" value="CAL1707618.1"/>
    <property type="molecule type" value="Genomic_DNA"/>
</dbReference>
<dbReference type="Proteomes" id="UP001497453">
    <property type="component" value="Chromosome 4"/>
</dbReference>
<evidence type="ECO:0000313" key="3">
    <source>
        <dbReference type="Proteomes" id="UP001497453"/>
    </source>
</evidence>
<accession>A0ABP1DKP5</accession>
<organism evidence="2 3">
    <name type="scientific">Somion occarium</name>
    <dbReference type="NCBI Taxonomy" id="3059160"/>
    <lineage>
        <taxon>Eukaryota</taxon>
        <taxon>Fungi</taxon>
        <taxon>Dikarya</taxon>
        <taxon>Basidiomycota</taxon>
        <taxon>Agaricomycotina</taxon>
        <taxon>Agaricomycetes</taxon>
        <taxon>Polyporales</taxon>
        <taxon>Cerrenaceae</taxon>
        <taxon>Somion</taxon>
    </lineage>
</organism>
<reference evidence="3" key="1">
    <citation type="submission" date="2024-04" db="EMBL/GenBank/DDBJ databases">
        <authorList>
            <person name="Shaw F."/>
            <person name="Minotto A."/>
        </authorList>
    </citation>
    <scope>NUCLEOTIDE SEQUENCE [LARGE SCALE GENOMIC DNA]</scope>
</reference>
<gene>
    <name evidence="2" type="ORF">GFSPODELE1_LOCUS6456</name>
</gene>
<evidence type="ECO:0000256" key="1">
    <source>
        <dbReference type="SAM" id="MobiDB-lite"/>
    </source>
</evidence>
<keyword evidence="3" id="KW-1185">Reference proteome</keyword>
<evidence type="ECO:0000313" key="2">
    <source>
        <dbReference type="EMBL" id="CAL1707618.1"/>
    </source>
</evidence>
<feature type="compositionally biased region" description="Polar residues" evidence="1">
    <location>
        <begin position="1"/>
        <end position="12"/>
    </location>
</feature>
<sequence length="211" mass="23465">MSRSPTLSNSDISEPHPVTPPDYADVMEQAGTFKSKKPESLRIDTLGILPHEMVGKRLIRVTRSATHPVVTLYFADETSYQVRIDGYNPGHPGLPKAIETDPELEPILNELENNSDMPESKVDQMQSGNKYTVRLPSSSRRREGGIACGLHWPSSTQWVDASSEVLMMFIFNVLNGHLRSRRRKRGGTGGGIDRATELLVWVSSYPNPLPP</sequence>
<name>A0ABP1DKP5_9APHY</name>